<feature type="region of interest" description="Disordered" evidence="4">
    <location>
        <begin position="510"/>
        <end position="551"/>
    </location>
</feature>
<dbReference type="Gene3D" id="3.10.110.10">
    <property type="entry name" value="Ubiquitin Conjugating Enzyme"/>
    <property type="match status" value="1"/>
</dbReference>
<comment type="caution">
    <text evidence="6">The sequence shown here is derived from an EMBL/GenBank/DDBJ whole genome shotgun (WGS) entry which is preliminary data.</text>
</comment>
<dbReference type="SUPFAM" id="SSF54495">
    <property type="entry name" value="UBC-like"/>
    <property type="match status" value="1"/>
</dbReference>
<reference evidence="6" key="1">
    <citation type="submission" date="2021-02" db="EMBL/GenBank/DDBJ databases">
        <authorList>
            <person name="Dougan E. K."/>
            <person name="Rhodes N."/>
            <person name="Thang M."/>
            <person name="Chan C."/>
        </authorList>
    </citation>
    <scope>NUCLEOTIDE SEQUENCE</scope>
</reference>
<name>A0A812UC85_9DINO</name>
<feature type="compositionally biased region" description="Pro residues" evidence="4">
    <location>
        <begin position="518"/>
        <end position="533"/>
    </location>
</feature>
<proteinExistence type="predicted"/>
<dbReference type="CDD" id="cd23821">
    <property type="entry name" value="RWD_IMPACT"/>
    <property type="match status" value="1"/>
</dbReference>
<keyword evidence="3" id="KW-0862">Zinc</keyword>
<protein>
    <recommendedName>
        <fullName evidence="5">RWD domain-containing protein</fullName>
    </recommendedName>
</protein>
<keyword evidence="2" id="KW-0863">Zinc-finger</keyword>
<feature type="compositionally biased region" description="Basic residues" evidence="4">
    <location>
        <begin position="534"/>
        <end position="551"/>
    </location>
</feature>
<evidence type="ECO:0000313" key="6">
    <source>
        <dbReference type="EMBL" id="CAE7563020.1"/>
    </source>
</evidence>
<keyword evidence="7" id="KW-1185">Reference proteome</keyword>
<dbReference type="PROSITE" id="PS00518">
    <property type="entry name" value="ZF_RING_1"/>
    <property type="match status" value="1"/>
</dbReference>
<dbReference type="Proteomes" id="UP000604046">
    <property type="component" value="Unassembled WGS sequence"/>
</dbReference>
<dbReference type="InterPro" id="IPR006575">
    <property type="entry name" value="RWD_dom"/>
</dbReference>
<evidence type="ECO:0000256" key="2">
    <source>
        <dbReference type="ARBA" id="ARBA00022771"/>
    </source>
</evidence>
<dbReference type="GO" id="GO:0008270">
    <property type="term" value="F:zinc ion binding"/>
    <property type="evidence" value="ECO:0007669"/>
    <property type="project" value="UniProtKB-KW"/>
</dbReference>
<dbReference type="Gene3D" id="3.90.228.10">
    <property type="match status" value="1"/>
</dbReference>
<accession>A0A812UC85</accession>
<dbReference type="InterPro" id="IPR017907">
    <property type="entry name" value="Znf_RING_CS"/>
</dbReference>
<feature type="domain" description="RWD" evidence="5">
    <location>
        <begin position="8"/>
        <end position="117"/>
    </location>
</feature>
<evidence type="ECO:0000256" key="4">
    <source>
        <dbReference type="SAM" id="MobiDB-lite"/>
    </source>
</evidence>
<evidence type="ECO:0000313" key="7">
    <source>
        <dbReference type="Proteomes" id="UP000604046"/>
    </source>
</evidence>
<evidence type="ECO:0000259" key="5">
    <source>
        <dbReference type="PROSITE" id="PS50908"/>
    </source>
</evidence>
<dbReference type="OrthoDB" id="439154at2759"/>
<dbReference type="InterPro" id="IPR016135">
    <property type="entry name" value="UBQ-conjugating_enzyme/RWD"/>
</dbReference>
<gene>
    <name evidence="6" type="ORF">SNAT2548_LOCUS31814</name>
</gene>
<dbReference type="PROSITE" id="PS50908">
    <property type="entry name" value="RWD"/>
    <property type="match status" value="1"/>
</dbReference>
<dbReference type="Pfam" id="PF05773">
    <property type="entry name" value="RWD"/>
    <property type="match status" value="1"/>
</dbReference>
<sequence length="551" mass="60336">MSNSEQLAELSSLEAIYDGSREVVLELPDLGNVPDEGTSFQAKLRAVNVDVTIWLPPDYLADDGGTTLPLFELSSGIYPRKVLDSFAQELQSLAEPLRGSPVLFSWLEWLRVDARTASSSQGAAALEGRETDWEDDFENDIPTADPQEVAKSANCESCFVLLDKVPRVQLKSCQHSLCPQCAGMTSQVFAANKLKPHCPLANCRANAPELMEWTGMPELWATVSKRVLSSPFKDSIVFCPRCEDRGMDMPVVSSLDDGQAPNPARRTVRCFQCSHIFCAICRSPSHSSSCFDDPSCVVRMAKRRPPLTPELAEKAALMAAEIREEELKREVEGLASLRSADGFEKFRECFLQLHHKAIMNSLACEFGSGVELRPTPLARDVQDRFMFAIDSARIKPAFHGTDTKNYPSIFSRGLLIPGMKNEIPVAHGSAHGLGIYTANVDACWLSRGFCTADSMLVCAVRQDQMVKCVGDAMVVFSPDGVVPLFESYVPPSWKSNTSWATAPALQQSLGKQAFGKPAQPPPAKPAQPSPAKPAPKKSKFLSRLAAKSKKH</sequence>
<evidence type="ECO:0000256" key="3">
    <source>
        <dbReference type="ARBA" id="ARBA00022833"/>
    </source>
</evidence>
<evidence type="ECO:0000256" key="1">
    <source>
        <dbReference type="ARBA" id="ARBA00022723"/>
    </source>
</evidence>
<dbReference type="AlphaFoldDB" id="A0A812UC85"/>
<organism evidence="6 7">
    <name type="scientific">Symbiodinium natans</name>
    <dbReference type="NCBI Taxonomy" id="878477"/>
    <lineage>
        <taxon>Eukaryota</taxon>
        <taxon>Sar</taxon>
        <taxon>Alveolata</taxon>
        <taxon>Dinophyceae</taxon>
        <taxon>Suessiales</taxon>
        <taxon>Symbiodiniaceae</taxon>
        <taxon>Symbiodinium</taxon>
    </lineage>
</organism>
<dbReference type="EMBL" id="CAJNDS010002678">
    <property type="protein sequence ID" value="CAE7563020.1"/>
    <property type="molecule type" value="Genomic_DNA"/>
</dbReference>
<dbReference type="SUPFAM" id="SSF56399">
    <property type="entry name" value="ADP-ribosylation"/>
    <property type="match status" value="1"/>
</dbReference>
<keyword evidence="1" id="KW-0479">Metal-binding</keyword>